<dbReference type="EMBL" id="KZ110597">
    <property type="protein sequence ID" value="OSX62454.1"/>
    <property type="molecule type" value="Genomic_DNA"/>
</dbReference>
<organism evidence="2 3">
    <name type="scientific">Postia placenta MAD-698-R-SB12</name>
    <dbReference type="NCBI Taxonomy" id="670580"/>
    <lineage>
        <taxon>Eukaryota</taxon>
        <taxon>Fungi</taxon>
        <taxon>Dikarya</taxon>
        <taxon>Basidiomycota</taxon>
        <taxon>Agaricomycotina</taxon>
        <taxon>Agaricomycetes</taxon>
        <taxon>Polyporales</taxon>
        <taxon>Adustoporiaceae</taxon>
        <taxon>Rhodonia</taxon>
    </lineage>
</organism>
<keyword evidence="1" id="KW-0732">Signal</keyword>
<protein>
    <submittedName>
        <fullName evidence="2">Uncharacterized protein</fullName>
    </submittedName>
</protein>
<proteinExistence type="predicted"/>
<accession>A0A1X6N1I5</accession>
<feature type="chain" id="PRO_5010877778" evidence="1">
    <location>
        <begin position="23"/>
        <end position="51"/>
    </location>
</feature>
<dbReference type="AlphaFoldDB" id="A0A1X6N1I5"/>
<dbReference type="GeneID" id="36325817"/>
<name>A0A1X6N1I5_9APHY</name>
<evidence type="ECO:0000313" key="3">
    <source>
        <dbReference type="Proteomes" id="UP000194127"/>
    </source>
</evidence>
<keyword evidence="3" id="KW-1185">Reference proteome</keyword>
<dbReference type="Proteomes" id="UP000194127">
    <property type="component" value="Unassembled WGS sequence"/>
</dbReference>
<sequence length="51" mass="5556">MQFLKFGSYLAIISFAVLQTAAMPKPMPVPNADDEFLPGVSFNMDKYAGGE</sequence>
<gene>
    <name evidence="2" type="ORF">POSPLADRAFT_1057067</name>
</gene>
<evidence type="ECO:0000256" key="1">
    <source>
        <dbReference type="SAM" id="SignalP"/>
    </source>
</evidence>
<reference evidence="2 3" key="1">
    <citation type="submission" date="2017-04" db="EMBL/GenBank/DDBJ databases">
        <title>Genome Sequence of the Model Brown-Rot Fungus Postia placenta SB12.</title>
        <authorList>
            <consortium name="DOE Joint Genome Institute"/>
            <person name="Gaskell J."/>
            <person name="Kersten P."/>
            <person name="Larrondo L.F."/>
            <person name="Canessa P."/>
            <person name="Martinez D."/>
            <person name="Hibbett D."/>
            <person name="Schmoll M."/>
            <person name="Kubicek C.P."/>
            <person name="Martinez A.T."/>
            <person name="Yadav J."/>
            <person name="Master E."/>
            <person name="Magnuson J.K."/>
            <person name="James T."/>
            <person name="Yaver D."/>
            <person name="Berka R."/>
            <person name="Labutti K."/>
            <person name="Lipzen A."/>
            <person name="Aerts A."/>
            <person name="Barry K."/>
            <person name="Henrissat B."/>
            <person name="Blanchette R."/>
            <person name="Grigoriev I."/>
            <person name="Cullen D."/>
        </authorList>
    </citation>
    <scope>NUCLEOTIDE SEQUENCE [LARGE SCALE GENOMIC DNA]</scope>
    <source>
        <strain evidence="2 3">MAD-698-R-SB12</strain>
    </source>
</reference>
<feature type="signal peptide" evidence="1">
    <location>
        <begin position="1"/>
        <end position="22"/>
    </location>
</feature>
<evidence type="ECO:0000313" key="2">
    <source>
        <dbReference type="EMBL" id="OSX62454.1"/>
    </source>
</evidence>
<dbReference type="RefSeq" id="XP_024339248.1">
    <property type="nucleotide sequence ID" value="XM_024480867.1"/>
</dbReference>